<dbReference type="GO" id="GO:0016887">
    <property type="term" value="F:ATP hydrolysis activity"/>
    <property type="evidence" value="ECO:0007669"/>
    <property type="project" value="InterPro"/>
</dbReference>
<name>A0A2R6XXS0_9BACL</name>
<gene>
    <name evidence="6" type="ORF">BSOLF_2908</name>
</gene>
<organism evidence="6 7">
    <name type="scientific">Candidatus Carbonibacillus altaicus</name>
    <dbReference type="NCBI Taxonomy" id="2163959"/>
    <lineage>
        <taxon>Bacteria</taxon>
        <taxon>Bacillati</taxon>
        <taxon>Bacillota</taxon>
        <taxon>Bacilli</taxon>
        <taxon>Bacillales</taxon>
        <taxon>Candidatus Carbonibacillus</taxon>
    </lineage>
</organism>
<dbReference type="SUPFAM" id="SSF52540">
    <property type="entry name" value="P-loop containing nucleoside triphosphate hydrolases"/>
    <property type="match status" value="1"/>
</dbReference>
<dbReference type="PROSITE" id="PS50893">
    <property type="entry name" value="ABC_TRANSPORTER_2"/>
    <property type="match status" value="1"/>
</dbReference>
<evidence type="ECO:0000313" key="7">
    <source>
        <dbReference type="Proteomes" id="UP000244338"/>
    </source>
</evidence>
<dbReference type="EMBL" id="PEBX01000164">
    <property type="protein sequence ID" value="PTQ55221.1"/>
    <property type="molecule type" value="Genomic_DNA"/>
</dbReference>
<dbReference type="AlphaFoldDB" id="A0A2R6XXS0"/>
<dbReference type="Proteomes" id="UP000244338">
    <property type="component" value="Unassembled WGS sequence"/>
</dbReference>
<dbReference type="InterPro" id="IPR003593">
    <property type="entry name" value="AAA+_ATPase"/>
</dbReference>
<dbReference type="GO" id="GO:0005524">
    <property type="term" value="F:ATP binding"/>
    <property type="evidence" value="ECO:0007669"/>
    <property type="project" value="UniProtKB-KW"/>
</dbReference>
<evidence type="ECO:0000256" key="4">
    <source>
        <dbReference type="ARBA" id="ARBA00022840"/>
    </source>
</evidence>
<comment type="caution">
    <text evidence="6">The sequence shown here is derived from an EMBL/GenBank/DDBJ whole genome shotgun (WGS) entry which is preliminary data.</text>
</comment>
<keyword evidence="2" id="KW-0813">Transport</keyword>
<evidence type="ECO:0000256" key="3">
    <source>
        <dbReference type="ARBA" id="ARBA00022741"/>
    </source>
</evidence>
<protein>
    <submittedName>
        <fullName evidence="6">ABC transporter, ATP-binding protein</fullName>
    </submittedName>
</protein>
<evidence type="ECO:0000256" key="1">
    <source>
        <dbReference type="ARBA" id="ARBA00005417"/>
    </source>
</evidence>
<evidence type="ECO:0000256" key="2">
    <source>
        <dbReference type="ARBA" id="ARBA00022448"/>
    </source>
</evidence>
<dbReference type="PANTHER" id="PTHR42711:SF5">
    <property type="entry name" value="ABC TRANSPORTER ATP-BINDING PROTEIN NATA"/>
    <property type="match status" value="1"/>
</dbReference>
<feature type="domain" description="ABC transporter" evidence="5">
    <location>
        <begin position="5"/>
        <end position="233"/>
    </location>
</feature>
<reference evidence="7" key="1">
    <citation type="journal article" date="2018" name="Sci. Rep.">
        <title>Lignite coal burning seam in the remote Altai Mountains harbors a hydrogen-driven thermophilic microbial community.</title>
        <authorList>
            <person name="Kadnikov V.V."/>
            <person name="Mardanov A.V."/>
            <person name="Ivasenko D.A."/>
            <person name="Antsiferov D.V."/>
            <person name="Beletsky A.V."/>
            <person name="Karnachuk O.V."/>
            <person name="Ravin N.V."/>
        </authorList>
    </citation>
    <scope>NUCLEOTIDE SEQUENCE [LARGE SCALE GENOMIC DNA]</scope>
</reference>
<evidence type="ECO:0000313" key="6">
    <source>
        <dbReference type="EMBL" id="PTQ55221.1"/>
    </source>
</evidence>
<evidence type="ECO:0000259" key="5">
    <source>
        <dbReference type="PROSITE" id="PS50893"/>
    </source>
</evidence>
<dbReference type="InterPro" id="IPR050763">
    <property type="entry name" value="ABC_transporter_ATP-binding"/>
</dbReference>
<dbReference type="PANTHER" id="PTHR42711">
    <property type="entry name" value="ABC TRANSPORTER ATP-BINDING PROTEIN"/>
    <property type="match status" value="1"/>
</dbReference>
<dbReference type="Pfam" id="PF00005">
    <property type="entry name" value="ABC_tran"/>
    <property type="match status" value="1"/>
</dbReference>
<proteinExistence type="inferred from homology"/>
<dbReference type="Gene3D" id="3.40.50.300">
    <property type="entry name" value="P-loop containing nucleotide triphosphate hydrolases"/>
    <property type="match status" value="1"/>
</dbReference>
<dbReference type="InterPro" id="IPR027417">
    <property type="entry name" value="P-loop_NTPase"/>
</dbReference>
<keyword evidence="3" id="KW-0547">Nucleotide-binding</keyword>
<sequence length="302" mass="34348">MEPLILVDGVKKSFQSQQVLQGVTFHLQAGEIAGLIGPNGAGKTTLIRIFNGLVDPDEGKVSVRGLDPFTDGNRVRNMTGTMTEEAGLYNELTGRENLLFFAKLYQIRGEDRVDELIRLFGLEEAHGKKVGHYSTGMKKRLSLAKVLLHQPEILLLDEPTNGLDPDGIQMILQFIRKLNQERKTTVLISSHILDQLETICHRYFILDRGKIISQGTKEELEEKYLDRYDIKVEFIPYGGKEFSLHHPFKRLSSREILISLPNKEAIPTLIRDLANQGDLYTVEILNRDLKTLYFKAREAEDE</sequence>
<comment type="similarity">
    <text evidence="1">Belongs to the ABC transporter superfamily.</text>
</comment>
<accession>A0A2R6XXS0</accession>
<keyword evidence="4 6" id="KW-0067">ATP-binding</keyword>
<dbReference type="SMART" id="SM00382">
    <property type="entry name" value="AAA"/>
    <property type="match status" value="1"/>
</dbReference>
<dbReference type="InterPro" id="IPR003439">
    <property type="entry name" value="ABC_transporter-like_ATP-bd"/>
</dbReference>